<accession>A0AAV4GJ78</accession>
<dbReference type="Proteomes" id="UP000762676">
    <property type="component" value="Unassembled WGS sequence"/>
</dbReference>
<gene>
    <name evidence="3" type="ORF">ElyMa_006030900</name>
</gene>
<dbReference type="Pfam" id="PF00041">
    <property type="entry name" value="fn3"/>
    <property type="match status" value="3"/>
</dbReference>
<dbReference type="SMART" id="SM00060">
    <property type="entry name" value="FN3"/>
    <property type="match status" value="3"/>
</dbReference>
<dbReference type="CDD" id="cd00063">
    <property type="entry name" value="FN3"/>
    <property type="match status" value="3"/>
</dbReference>
<organism evidence="3 4">
    <name type="scientific">Elysia marginata</name>
    <dbReference type="NCBI Taxonomy" id="1093978"/>
    <lineage>
        <taxon>Eukaryota</taxon>
        <taxon>Metazoa</taxon>
        <taxon>Spiralia</taxon>
        <taxon>Lophotrochozoa</taxon>
        <taxon>Mollusca</taxon>
        <taxon>Gastropoda</taxon>
        <taxon>Heterobranchia</taxon>
        <taxon>Euthyneura</taxon>
        <taxon>Panpulmonata</taxon>
        <taxon>Sacoglossa</taxon>
        <taxon>Placobranchoidea</taxon>
        <taxon>Plakobranchidae</taxon>
        <taxon>Elysia</taxon>
    </lineage>
</organism>
<dbReference type="PANTHER" id="PTHR46708:SF2">
    <property type="entry name" value="FIBRONECTIN TYPE-III DOMAIN-CONTAINING PROTEIN"/>
    <property type="match status" value="1"/>
</dbReference>
<dbReference type="InterPro" id="IPR013783">
    <property type="entry name" value="Ig-like_fold"/>
</dbReference>
<evidence type="ECO:0000259" key="2">
    <source>
        <dbReference type="PROSITE" id="PS50853"/>
    </source>
</evidence>
<keyword evidence="4" id="KW-1185">Reference proteome</keyword>
<dbReference type="PANTHER" id="PTHR46708">
    <property type="entry name" value="TENASCIN"/>
    <property type="match status" value="1"/>
</dbReference>
<dbReference type="SUPFAM" id="SSF49265">
    <property type="entry name" value="Fibronectin type III"/>
    <property type="match status" value="2"/>
</dbReference>
<name>A0AAV4GJ78_9GAST</name>
<evidence type="ECO:0000313" key="3">
    <source>
        <dbReference type="EMBL" id="GFR85534.1"/>
    </source>
</evidence>
<dbReference type="InterPro" id="IPR003961">
    <property type="entry name" value="FN3_dom"/>
</dbReference>
<dbReference type="Gene3D" id="2.60.40.10">
    <property type="entry name" value="Immunoglobulins"/>
    <property type="match status" value="3"/>
</dbReference>
<dbReference type="AlphaFoldDB" id="A0AAV4GJ78"/>
<protein>
    <submittedName>
        <fullName evidence="3">Receptor-type tyrosine-protein phosphatase kappa</fullName>
    </submittedName>
</protein>
<dbReference type="PRINTS" id="PR00014">
    <property type="entry name" value="FNTYPEIII"/>
</dbReference>
<feature type="domain" description="Fibronectin type-III" evidence="2">
    <location>
        <begin position="140"/>
        <end position="235"/>
    </location>
</feature>
<dbReference type="EMBL" id="BMAT01012087">
    <property type="protein sequence ID" value="GFR85534.1"/>
    <property type="molecule type" value="Genomic_DNA"/>
</dbReference>
<dbReference type="InterPro" id="IPR050991">
    <property type="entry name" value="ECM_Regulatory_Proteins"/>
</dbReference>
<comment type="caution">
    <text evidence="3">The sequence shown here is derived from an EMBL/GenBank/DDBJ whole genome shotgun (WGS) entry which is preliminary data.</text>
</comment>
<keyword evidence="1" id="KW-0677">Repeat</keyword>
<sequence length="505" mass="55623">MSWVSGMGAALAAIGPGLPTAPTYPTLSSNDRMFKYLKVELKTLKGHALVSWDVEDLYVNNNAVKYSIITEYVMDGDCASTGNPSREVIPLKNQVRSYELKNARSWSSLAITIEGKDTTSNKADHLTKTVVTHEMSPTKPVENLRATSIQAESAQLAWEPPPCEGRGGILKYYDVEIQPSGGNAGSTPRTFHTETAEASVTSLTPYSEYEARVRYVNGQGDGPWCDPFLLKTTIGAPGAPVVVDNFTYDDISIGLFIGPPPNSKGLLDQYQVELKGGPTGISKMFTPYNGTEYVIGNVKPGTRYTIKVRAHNSAGWGPWSRKLHVKTRDAVRPIPLALRQTAASTSCIRFQWAPPVLLDYMVASYQIRITTNDDGKTNFSSTAPRDARQYEQCGLTPYTQYTVGVAVMRETGHAGQAIARRMWTEGLTPPKPRAPIVLETTATTITVELYPVVFDLGPLTSYEIRMLRVFHNHTVNLPHPFELKEHVRSKCVSISYLSYSYGTVL</sequence>
<evidence type="ECO:0000313" key="4">
    <source>
        <dbReference type="Proteomes" id="UP000762676"/>
    </source>
</evidence>
<reference evidence="3 4" key="1">
    <citation type="journal article" date="2021" name="Elife">
        <title>Chloroplast acquisition without the gene transfer in kleptoplastic sea slugs, Plakobranchus ocellatus.</title>
        <authorList>
            <person name="Maeda T."/>
            <person name="Takahashi S."/>
            <person name="Yoshida T."/>
            <person name="Shimamura S."/>
            <person name="Takaki Y."/>
            <person name="Nagai Y."/>
            <person name="Toyoda A."/>
            <person name="Suzuki Y."/>
            <person name="Arimoto A."/>
            <person name="Ishii H."/>
            <person name="Satoh N."/>
            <person name="Nishiyama T."/>
            <person name="Hasebe M."/>
            <person name="Maruyama T."/>
            <person name="Minagawa J."/>
            <person name="Obokata J."/>
            <person name="Shigenobu S."/>
        </authorList>
    </citation>
    <scope>NUCLEOTIDE SEQUENCE [LARGE SCALE GENOMIC DNA]</scope>
</reference>
<keyword evidence="3" id="KW-0675">Receptor</keyword>
<feature type="domain" description="Fibronectin type-III" evidence="2">
    <location>
        <begin position="236"/>
        <end position="330"/>
    </location>
</feature>
<feature type="domain" description="Fibronectin type-III" evidence="2">
    <location>
        <begin position="334"/>
        <end position="431"/>
    </location>
</feature>
<dbReference type="InterPro" id="IPR036116">
    <property type="entry name" value="FN3_sf"/>
</dbReference>
<evidence type="ECO:0000256" key="1">
    <source>
        <dbReference type="ARBA" id="ARBA00022737"/>
    </source>
</evidence>
<proteinExistence type="predicted"/>
<dbReference type="PROSITE" id="PS50853">
    <property type="entry name" value="FN3"/>
    <property type="match status" value="3"/>
</dbReference>